<sequence length="36" mass="4036">MPQMAMSGPAFSISPTIFFPLLIIFSWDHEPNKGNI</sequence>
<reference evidence="2" key="1">
    <citation type="submission" date="2014-09" db="EMBL/GenBank/DDBJ databases">
        <authorList>
            <person name="Magalhaes I.L.F."/>
            <person name="Oliveira U."/>
            <person name="Santos F.R."/>
            <person name="Vidigal T.H.D.A."/>
            <person name="Brescovit A.D."/>
            <person name="Santos A.J."/>
        </authorList>
    </citation>
    <scope>NUCLEOTIDE SEQUENCE</scope>
    <source>
        <tissue evidence="2">Shoot tissue taken approximately 20 cm above the soil surface</tissue>
    </source>
</reference>
<evidence type="ECO:0000256" key="1">
    <source>
        <dbReference type="SAM" id="Phobius"/>
    </source>
</evidence>
<dbReference type="EMBL" id="GBRH01239124">
    <property type="protein sequence ID" value="JAD58771.1"/>
    <property type="molecule type" value="Transcribed_RNA"/>
</dbReference>
<keyword evidence="1" id="KW-0812">Transmembrane</keyword>
<keyword evidence="1" id="KW-1133">Transmembrane helix</keyword>
<protein>
    <submittedName>
        <fullName evidence="2">Uncharacterized protein</fullName>
    </submittedName>
</protein>
<proteinExistence type="predicted"/>
<keyword evidence="1" id="KW-0472">Membrane</keyword>
<dbReference type="AlphaFoldDB" id="A0A0A9B5Y2"/>
<reference evidence="2" key="2">
    <citation type="journal article" date="2015" name="Data Brief">
        <title>Shoot transcriptome of the giant reed, Arundo donax.</title>
        <authorList>
            <person name="Barrero R.A."/>
            <person name="Guerrero F.D."/>
            <person name="Moolhuijzen P."/>
            <person name="Goolsby J.A."/>
            <person name="Tidwell J."/>
            <person name="Bellgard S.E."/>
            <person name="Bellgard M.I."/>
        </authorList>
    </citation>
    <scope>NUCLEOTIDE SEQUENCE</scope>
    <source>
        <tissue evidence="2">Shoot tissue taken approximately 20 cm above the soil surface</tissue>
    </source>
</reference>
<organism evidence="2">
    <name type="scientific">Arundo donax</name>
    <name type="common">Giant reed</name>
    <name type="synonym">Donax arundinaceus</name>
    <dbReference type="NCBI Taxonomy" id="35708"/>
    <lineage>
        <taxon>Eukaryota</taxon>
        <taxon>Viridiplantae</taxon>
        <taxon>Streptophyta</taxon>
        <taxon>Embryophyta</taxon>
        <taxon>Tracheophyta</taxon>
        <taxon>Spermatophyta</taxon>
        <taxon>Magnoliopsida</taxon>
        <taxon>Liliopsida</taxon>
        <taxon>Poales</taxon>
        <taxon>Poaceae</taxon>
        <taxon>PACMAD clade</taxon>
        <taxon>Arundinoideae</taxon>
        <taxon>Arundineae</taxon>
        <taxon>Arundo</taxon>
    </lineage>
</organism>
<name>A0A0A9B5Y2_ARUDO</name>
<feature type="transmembrane region" description="Helical" evidence="1">
    <location>
        <begin position="6"/>
        <end position="27"/>
    </location>
</feature>
<evidence type="ECO:0000313" key="2">
    <source>
        <dbReference type="EMBL" id="JAD58771.1"/>
    </source>
</evidence>
<accession>A0A0A9B5Y2</accession>